<feature type="region of interest" description="Disordered" evidence="1">
    <location>
        <begin position="1"/>
        <end position="37"/>
    </location>
</feature>
<evidence type="ECO:0000313" key="2">
    <source>
        <dbReference type="EMBL" id="KAJ7361892.1"/>
    </source>
</evidence>
<dbReference type="EMBL" id="MU827308">
    <property type="protein sequence ID" value="KAJ7361892.1"/>
    <property type="molecule type" value="Genomic_DNA"/>
</dbReference>
<reference evidence="2" key="1">
    <citation type="submission" date="2023-01" db="EMBL/GenBank/DDBJ databases">
        <title>Genome assembly of the deep-sea coral Lophelia pertusa.</title>
        <authorList>
            <person name="Herrera S."/>
            <person name="Cordes E."/>
        </authorList>
    </citation>
    <scope>NUCLEOTIDE SEQUENCE</scope>
    <source>
        <strain evidence="2">USNM1676648</strain>
        <tissue evidence="2">Polyp</tissue>
    </source>
</reference>
<sequence length="86" mass="9238">MATTSKSPLPPRPQSVPLLWKTMSPDPSNVKASPTRAKTPLNKLLGKSLNLKSGPVPGSFLFGTPSYPSPLIASGRLRRTALWNLD</sequence>
<gene>
    <name evidence="2" type="ORF">OS493_014538</name>
</gene>
<protein>
    <submittedName>
        <fullName evidence="2">Uncharacterized protein</fullName>
    </submittedName>
</protein>
<organism evidence="2 3">
    <name type="scientific">Desmophyllum pertusum</name>
    <dbReference type="NCBI Taxonomy" id="174260"/>
    <lineage>
        <taxon>Eukaryota</taxon>
        <taxon>Metazoa</taxon>
        <taxon>Cnidaria</taxon>
        <taxon>Anthozoa</taxon>
        <taxon>Hexacorallia</taxon>
        <taxon>Scleractinia</taxon>
        <taxon>Caryophylliina</taxon>
        <taxon>Caryophylliidae</taxon>
        <taxon>Desmophyllum</taxon>
    </lineage>
</organism>
<accession>A0A9W9YPR2</accession>
<comment type="caution">
    <text evidence="2">The sequence shown here is derived from an EMBL/GenBank/DDBJ whole genome shotgun (WGS) entry which is preliminary data.</text>
</comment>
<name>A0A9W9YPR2_9CNID</name>
<evidence type="ECO:0000256" key="1">
    <source>
        <dbReference type="SAM" id="MobiDB-lite"/>
    </source>
</evidence>
<dbReference type="OrthoDB" id="10501395at2759"/>
<evidence type="ECO:0000313" key="3">
    <source>
        <dbReference type="Proteomes" id="UP001163046"/>
    </source>
</evidence>
<dbReference type="AlphaFoldDB" id="A0A9W9YPR2"/>
<proteinExistence type="predicted"/>
<keyword evidence="3" id="KW-1185">Reference proteome</keyword>
<dbReference type="Proteomes" id="UP001163046">
    <property type="component" value="Unassembled WGS sequence"/>
</dbReference>